<dbReference type="VEuPathDB" id="FungiDB:TRICI_002783"/>
<dbReference type="AlphaFoldDB" id="A0A642V5Q6"/>
<dbReference type="InterPro" id="IPR002068">
    <property type="entry name" value="A-crystallin/Hsp20_dom"/>
</dbReference>
<protein>
    <recommendedName>
        <fullName evidence="3">SHSP domain-containing protein</fullName>
    </recommendedName>
</protein>
<keyword evidence="5" id="KW-1185">Reference proteome</keyword>
<dbReference type="PROSITE" id="PS01031">
    <property type="entry name" value="SHSP"/>
    <property type="match status" value="1"/>
</dbReference>
<evidence type="ECO:0000256" key="1">
    <source>
        <dbReference type="PROSITE-ProRule" id="PRU00285"/>
    </source>
</evidence>
<dbReference type="OrthoDB" id="5511210at2759"/>
<gene>
    <name evidence="4" type="ORF">TRICI_002783</name>
</gene>
<proteinExistence type="inferred from homology"/>
<dbReference type="Proteomes" id="UP000761534">
    <property type="component" value="Unassembled WGS sequence"/>
</dbReference>
<reference evidence="4" key="1">
    <citation type="journal article" date="2019" name="G3 (Bethesda)">
        <title>Genome Assemblies of Two Rare Opportunistic Yeast Pathogens: Diutina rugosa (syn. Candida rugosa) and Trichomonascus ciferrii (syn. Candida ciferrii).</title>
        <authorList>
            <person name="Mixao V."/>
            <person name="Saus E."/>
            <person name="Hansen A.P."/>
            <person name="Lass-Florl C."/>
            <person name="Gabaldon T."/>
        </authorList>
    </citation>
    <scope>NUCLEOTIDE SEQUENCE</scope>
    <source>
        <strain evidence="4">CBS 4856</strain>
    </source>
</reference>
<comment type="caution">
    <text evidence="4">The sequence shown here is derived from an EMBL/GenBank/DDBJ whole genome shotgun (WGS) entry which is preliminary data.</text>
</comment>
<comment type="similarity">
    <text evidence="1 2">Belongs to the small heat shock protein (HSP20) family.</text>
</comment>
<dbReference type="Pfam" id="PF00011">
    <property type="entry name" value="HSP20"/>
    <property type="match status" value="1"/>
</dbReference>
<name>A0A642V5Q6_9ASCO</name>
<feature type="domain" description="SHSP" evidence="3">
    <location>
        <begin position="41"/>
        <end position="154"/>
    </location>
</feature>
<evidence type="ECO:0000313" key="4">
    <source>
        <dbReference type="EMBL" id="KAA8914947.1"/>
    </source>
</evidence>
<evidence type="ECO:0000256" key="2">
    <source>
        <dbReference type="RuleBase" id="RU003616"/>
    </source>
</evidence>
<sequence length="154" mass="17213">MALERNSPFEEVFDDQRFGNVLDPSRRGFGQLSTSFDDDLMAGDEFSPSSDMRIEEKAGQYEVLASIPGATGEGVNIEYDSDNHLLRVFGESQVEQTDDGSHQFYSSSFNRSISVPDEHGIDEDDIRARFNNGLLQVVLPKADSQSKRIAIEEE</sequence>
<dbReference type="CDD" id="cd06464">
    <property type="entry name" value="ACD_sHsps-like"/>
    <property type="match status" value="1"/>
</dbReference>
<dbReference type="Gene3D" id="2.60.40.790">
    <property type="match status" value="1"/>
</dbReference>
<dbReference type="EMBL" id="SWFS01000189">
    <property type="protein sequence ID" value="KAA8914947.1"/>
    <property type="molecule type" value="Genomic_DNA"/>
</dbReference>
<dbReference type="InterPro" id="IPR008978">
    <property type="entry name" value="HSP20-like_chaperone"/>
</dbReference>
<accession>A0A642V5Q6</accession>
<dbReference type="SUPFAM" id="SSF49764">
    <property type="entry name" value="HSP20-like chaperones"/>
    <property type="match status" value="1"/>
</dbReference>
<evidence type="ECO:0000313" key="5">
    <source>
        <dbReference type="Proteomes" id="UP000761534"/>
    </source>
</evidence>
<organism evidence="4 5">
    <name type="scientific">Trichomonascus ciferrii</name>
    <dbReference type="NCBI Taxonomy" id="44093"/>
    <lineage>
        <taxon>Eukaryota</taxon>
        <taxon>Fungi</taxon>
        <taxon>Dikarya</taxon>
        <taxon>Ascomycota</taxon>
        <taxon>Saccharomycotina</taxon>
        <taxon>Dipodascomycetes</taxon>
        <taxon>Dipodascales</taxon>
        <taxon>Trichomonascaceae</taxon>
        <taxon>Trichomonascus</taxon>
        <taxon>Trichomonascus ciferrii complex</taxon>
    </lineage>
</organism>
<evidence type="ECO:0000259" key="3">
    <source>
        <dbReference type="PROSITE" id="PS01031"/>
    </source>
</evidence>